<dbReference type="PIRSF" id="PIRSF006648">
    <property type="entry name" value="DrrB"/>
    <property type="match status" value="1"/>
</dbReference>
<dbReference type="InterPro" id="IPR000412">
    <property type="entry name" value="ABC_2_transport"/>
</dbReference>
<keyword evidence="3 6" id="KW-1133">Transmembrane helix</keyword>
<dbReference type="Proteomes" id="UP001500121">
    <property type="component" value="Unassembled WGS sequence"/>
</dbReference>
<gene>
    <name evidence="8" type="ORF">GCM10025783_31490</name>
</gene>
<evidence type="ECO:0000256" key="3">
    <source>
        <dbReference type="ARBA" id="ARBA00022989"/>
    </source>
</evidence>
<evidence type="ECO:0000256" key="1">
    <source>
        <dbReference type="ARBA" id="ARBA00004141"/>
    </source>
</evidence>
<dbReference type="Pfam" id="PF01061">
    <property type="entry name" value="ABC2_membrane"/>
    <property type="match status" value="1"/>
</dbReference>
<dbReference type="InterPro" id="IPR013525">
    <property type="entry name" value="ABC2_TM"/>
</dbReference>
<evidence type="ECO:0000256" key="6">
    <source>
        <dbReference type="RuleBase" id="RU361157"/>
    </source>
</evidence>
<keyword evidence="5" id="KW-0046">Antibiotic resistance</keyword>
<name>A0ABP8ZGK4_9MICO</name>
<dbReference type="EMBL" id="BAABLP010000009">
    <property type="protein sequence ID" value="GAA4755900.1"/>
    <property type="molecule type" value="Genomic_DNA"/>
</dbReference>
<feature type="domain" description="ABC transmembrane type-2" evidence="7">
    <location>
        <begin position="34"/>
        <end position="277"/>
    </location>
</feature>
<feature type="transmembrane region" description="Helical" evidence="6">
    <location>
        <begin position="190"/>
        <end position="209"/>
    </location>
</feature>
<feature type="transmembrane region" description="Helical" evidence="6">
    <location>
        <begin position="255"/>
        <end position="274"/>
    </location>
</feature>
<feature type="transmembrane region" description="Helical" evidence="6">
    <location>
        <begin position="157"/>
        <end position="178"/>
    </location>
</feature>
<feature type="transmembrane region" description="Helical" evidence="6">
    <location>
        <begin position="36"/>
        <end position="55"/>
    </location>
</feature>
<dbReference type="PANTHER" id="PTHR43229:SF6">
    <property type="entry name" value="ABC-TYPE MULTIDRUG TRANSPORT SYSTEM, PERMEASE COMPONENT"/>
    <property type="match status" value="1"/>
</dbReference>
<proteinExistence type="inferred from homology"/>
<dbReference type="PANTHER" id="PTHR43229">
    <property type="entry name" value="NODULATION PROTEIN J"/>
    <property type="match status" value="1"/>
</dbReference>
<comment type="similarity">
    <text evidence="6">Belongs to the ABC-2 integral membrane protein family.</text>
</comment>
<feature type="transmembrane region" description="Helical" evidence="6">
    <location>
        <begin position="75"/>
        <end position="98"/>
    </location>
</feature>
<sequence length="281" mass="30333">MTVAERRALRPGRTLRLGAGRVVWEVRQYFRERDTVFFTFLFPTVIFLVFAAAFSSRDPIGVRPDGTGGISVAAYYLPGLVAAGVVLSGIQNLGIAIAQERSDGTLKRLGGSPLPVVSYFIGKAGSVLVTAAIQLVLLLAVAHLLFGVALPGDATHWFRFAWVFLLSILMAAVLGIGISGIPRTGRSASAVIVPILLVLQFVSGVYFTFSDLPDWLQTVAGFFPVKWVAQGMRSAFLPERFAAAEQHGTWDLGTAALVLVAWTVVGLVAARLTFRWVRRDG</sequence>
<dbReference type="InterPro" id="IPR047817">
    <property type="entry name" value="ABC2_TM_bact-type"/>
</dbReference>
<dbReference type="PROSITE" id="PS51012">
    <property type="entry name" value="ABC_TM2"/>
    <property type="match status" value="1"/>
</dbReference>
<keyword evidence="4 6" id="KW-0472">Membrane</keyword>
<feature type="transmembrane region" description="Helical" evidence="6">
    <location>
        <begin position="119"/>
        <end position="145"/>
    </location>
</feature>
<evidence type="ECO:0000313" key="8">
    <source>
        <dbReference type="EMBL" id="GAA4755900.1"/>
    </source>
</evidence>
<evidence type="ECO:0000256" key="2">
    <source>
        <dbReference type="ARBA" id="ARBA00022692"/>
    </source>
</evidence>
<accession>A0ABP8ZGK4</accession>
<evidence type="ECO:0000256" key="5">
    <source>
        <dbReference type="ARBA" id="ARBA00023251"/>
    </source>
</evidence>
<organism evidence="8 9">
    <name type="scientific">Amnibacterium soli</name>
    <dbReference type="NCBI Taxonomy" id="1282736"/>
    <lineage>
        <taxon>Bacteria</taxon>
        <taxon>Bacillati</taxon>
        <taxon>Actinomycetota</taxon>
        <taxon>Actinomycetes</taxon>
        <taxon>Micrococcales</taxon>
        <taxon>Microbacteriaceae</taxon>
        <taxon>Amnibacterium</taxon>
    </lineage>
</organism>
<evidence type="ECO:0000256" key="4">
    <source>
        <dbReference type="ARBA" id="ARBA00023136"/>
    </source>
</evidence>
<keyword evidence="9" id="KW-1185">Reference proteome</keyword>
<protein>
    <recommendedName>
        <fullName evidence="6">Transport permease protein</fullName>
    </recommendedName>
</protein>
<evidence type="ECO:0000313" key="9">
    <source>
        <dbReference type="Proteomes" id="UP001500121"/>
    </source>
</evidence>
<dbReference type="InterPro" id="IPR051784">
    <property type="entry name" value="Nod_factor_ABC_transporter"/>
</dbReference>
<comment type="caution">
    <text evidence="8">The sequence shown here is derived from an EMBL/GenBank/DDBJ whole genome shotgun (WGS) entry which is preliminary data.</text>
</comment>
<dbReference type="RefSeq" id="WP_345482303.1">
    <property type="nucleotide sequence ID" value="NZ_BAABLP010000009.1"/>
</dbReference>
<comment type="subcellular location">
    <subcellularLocation>
        <location evidence="6">Cell membrane</location>
        <topology evidence="6">Multi-pass membrane protein</topology>
    </subcellularLocation>
    <subcellularLocation>
        <location evidence="1">Membrane</location>
        <topology evidence="1">Multi-pass membrane protein</topology>
    </subcellularLocation>
</comment>
<reference evidence="9" key="1">
    <citation type="journal article" date="2019" name="Int. J. Syst. Evol. Microbiol.">
        <title>The Global Catalogue of Microorganisms (GCM) 10K type strain sequencing project: providing services to taxonomists for standard genome sequencing and annotation.</title>
        <authorList>
            <consortium name="The Broad Institute Genomics Platform"/>
            <consortium name="The Broad Institute Genome Sequencing Center for Infectious Disease"/>
            <person name="Wu L."/>
            <person name="Ma J."/>
        </authorList>
    </citation>
    <scope>NUCLEOTIDE SEQUENCE [LARGE SCALE GENOMIC DNA]</scope>
    <source>
        <strain evidence="9">JCM 19015</strain>
    </source>
</reference>
<keyword evidence="6" id="KW-0813">Transport</keyword>
<keyword evidence="2 6" id="KW-0812">Transmembrane</keyword>
<keyword evidence="6" id="KW-1003">Cell membrane</keyword>
<evidence type="ECO:0000259" key="7">
    <source>
        <dbReference type="PROSITE" id="PS51012"/>
    </source>
</evidence>